<reference evidence="3" key="3">
    <citation type="submission" date="2015-06" db="UniProtKB">
        <authorList>
            <consortium name="EnsemblMetazoa"/>
        </authorList>
    </citation>
    <scope>IDENTIFICATION</scope>
</reference>
<evidence type="ECO:0000313" key="2">
    <source>
        <dbReference type="EMBL" id="ELU14743.1"/>
    </source>
</evidence>
<sequence>MATVYQTTNMILQTAIVTASVRVRQGSPTSCLLFTLVVNDLKHGRKCPSDGWLKWLHLLMLKDDTVLLATTRERAEQKIQILTEYCQTSGMAINQDNTKFMVINGKPVDKEAITTRDYNESQRLPPRTAISTLTWAAQDGNLRFAVKAQCTSKIPYVAKFEAFISKHRDAPCLVKERIFEAALSTEILYSCKIKAQCTSKIPYVAKFEAFISKHRDAPCLVKERVFEAALSTAILYSCKSWLSAATVECALNMNIQCIRCSEEDNSRDQPVIEQTQFEAFISKHRDAPCLVKERVFEAALSTAILYSCKSWLSAATVECALNMNIQCIRCSEEDNSRVDQKYVIYIADFNAFQCHCASPRKYYKTGRSVKITQT</sequence>
<gene>
    <name evidence="2" type="ORF">CAPTEDRAFT_208100</name>
</gene>
<dbReference type="EMBL" id="AMQN01018400">
    <property type="status" value="NOT_ANNOTATED_CDS"/>
    <property type="molecule type" value="Genomic_DNA"/>
</dbReference>
<reference evidence="4" key="1">
    <citation type="submission" date="2012-12" db="EMBL/GenBank/DDBJ databases">
        <authorList>
            <person name="Hellsten U."/>
            <person name="Grimwood J."/>
            <person name="Chapman J.A."/>
            <person name="Shapiro H."/>
            <person name="Aerts A."/>
            <person name="Otillar R.P."/>
            <person name="Terry A.Y."/>
            <person name="Boore J.L."/>
            <person name="Simakov O."/>
            <person name="Marletaz F."/>
            <person name="Cho S.-J."/>
            <person name="Edsinger-Gonzales E."/>
            <person name="Havlak P."/>
            <person name="Kuo D.-H."/>
            <person name="Larsson T."/>
            <person name="Lv J."/>
            <person name="Arendt D."/>
            <person name="Savage R."/>
            <person name="Osoegawa K."/>
            <person name="de Jong P."/>
            <person name="Lindberg D.R."/>
            <person name="Seaver E.C."/>
            <person name="Weisblat D.A."/>
            <person name="Putnam N.H."/>
            <person name="Grigoriev I.V."/>
            <person name="Rokhsar D.S."/>
        </authorList>
    </citation>
    <scope>NUCLEOTIDE SEQUENCE</scope>
    <source>
        <strain evidence="4">I ESC-2004</strain>
    </source>
</reference>
<reference evidence="2 4" key="2">
    <citation type="journal article" date="2013" name="Nature">
        <title>Insights into bilaterian evolution from three spiralian genomes.</title>
        <authorList>
            <person name="Simakov O."/>
            <person name="Marletaz F."/>
            <person name="Cho S.J."/>
            <person name="Edsinger-Gonzales E."/>
            <person name="Havlak P."/>
            <person name="Hellsten U."/>
            <person name="Kuo D.H."/>
            <person name="Larsson T."/>
            <person name="Lv J."/>
            <person name="Arendt D."/>
            <person name="Savage R."/>
            <person name="Osoegawa K."/>
            <person name="de Jong P."/>
            <person name="Grimwood J."/>
            <person name="Chapman J.A."/>
            <person name="Shapiro H."/>
            <person name="Aerts A."/>
            <person name="Otillar R.P."/>
            <person name="Terry A.Y."/>
            <person name="Boore J.L."/>
            <person name="Grigoriev I.V."/>
            <person name="Lindberg D.R."/>
            <person name="Seaver E.C."/>
            <person name="Weisblat D.A."/>
            <person name="Putnam N.H."/>
            <person name="Rokhsar D.S."/>
        </authorList>
    </citation>
    <scope>NUCLEOTIDE SEQUENCE</scope>
    <source>
        <strain evidence="2 4">I ESC-2004</strain>
    </source>
</reference>
<proteinExistence type="predicted"/>
<dbReference type="Proteomes" id="UP000014760">
    <property type="component" value="Unassembled WGS sequence"/>
</dbReference>
<dbReference type="EMBL" id="KB294304">
    <property type="protein sequence ID" value="ELU14743.1"/>
    <property type="molecule type" value="Genomic_DNA"/>
</dbReference>
<keyword evidence="4" id="KW-1185">Reference proteome</keyword>
<feature type="domain" description="Reverse transcriptase" evidence="1">
    <location>
        <begin position="1"/>
        <end position="115"/>
    </location>
</feature>
<dbReference type="InterPro" id="IPR000477">
    <property type="entry name" value="RT_dom"/>
</dbReference>
<dbReference type="EnsemblMetazoa" id="CapteT208100">
    <property type="protein sequence ID" value="CapteP208100"/>
    <property type="gene ID" value="CapteG208100"/>
</dbReference>
<dbReference type="AlphaFoldDB" id="R7V7C2"/>
<evidence type="ECO:0000259" key="1">
    <source>
        <dbReference type="PROSITE" id="PS50878"/>
    </source>
</evidence>
<organism evidence="2">
    <name type="scientific">Capitella teleta</name>
    <name type="common">Polychaete worm</name>
    <dbReference type="NCBI Taxonomy" id="283909"/>
    <lineage>
        <taxon>Eukaryota</taxon>
        <taxon>Metazoa</taxon>
        <taxon>Spiralia</taxon>
        <taxon>Lophotrochozoa</taxon>
        <taxon>Annelida</taxon>
        <taxon>Polychaeta</taxon>
        <taxon>Sedentaria</taxon>
        <taxon>Scolecida</taxon>
        <taxon>Capitellidae</taxon>
        <taxon>Capitella</taxon>
    </lineage>
</organism>
<dbReference type="Pfam" id="PF00078">
    <property type="entry name" value="RVT_1"/>
    <property type="match status" value="1"/>
</dbReference>
<evidence type="ECO:0000313" key="4">
    <source>
        <dbReference type="Proteomes" id="UP000014760"/>
    </source>
</evidence>
<name>R7V7C2_CAPTE</name>
<dbReference type="EMBL" id="AMQN01018399">
    <property type="status" value="NOT_ANNOTATED_CDS"/>
    <property type="molecule type" value="Genomic_DNA"/>
</dbReference>
<accession>R7V7C2</accession>
<dbReference type="HOGENOM" id="CLU_740194_0_0_1"/>
<dbReference type="PROSITE" id="PS50878">
    <property type="entry name" value="RT_POL"/>
    <property type="match status" value="1"/>
</dbReference>
<dbReference type="OrthoDB" id="6150661at2759"/>
<evidence type="ECO:0000313" key="3">
    <source>
        <dbReference type="EnsemblMetazoa" id="CapteP208100"/>
    </source>
</evidence>
<protein>
    <recommendedName>
        <fullName evidence="1">Reverse transcriptase domain-containing protein</fullName>
    </recommendedName>
</protein>